<name>A0ABW6CIL3_9CAUL</name>
<evidence type="ECO:0000256" key="1">
    <source>
        <dbReference type="SAM" id="SignalP"/>
    </source>
</evidence>
<dbReference type="EMBL" id="JAOTJD010000003">
    <property type="protein sequence ID" value="MFD3262922.1"/>
    <property type="molecule type" value="Genomic_DNA"/>
</dbReference>
<comment type="caution">
    <text evidence="2">The sequence shown here is derived from an EMBL/GenBank/DDBJ whole genome shotgun (WGS) entry which is preliminary data.</text>
</comment>
<evidence type="ECO:0000313" key="3">
    <source>
        <dbReference type="Proteomes" id="UP001598130"/>
    </source>
</evidence>
<protein>
    <recommendedName>
        <fullName evidence="4">Secreted protein</fullName>
    </recommendedName>
</protein>
<organism evidence="2 3">
    <name type="scientific">Phenylobacterium ferrooxidans</name>
    <dbReference type="NCBI Taxonomy" id="2982689"/>
    <lineage>
        <taxon>Bacteria</taxon>
        <taxon>Pseudomonadati</taxon>
        <taxon>Pseudomonadota</taxon>
        <taxon>Alphaproteobacteria</taxon>
        <taxon>Caulobacterales</taxon>
        <taxon>Caulobacteraceae</taxon>
        <taxon>Phenylobacterium</taxon>
    </lineage>
</organism>
<evidence type="ECO:0008006" key="4">
    <source>
        <dbReference type="Google" id="ProtNLM"/>
    </source>
</evidence>
<dbReference type="RefSeq" id="WP_377367461.1">
    <property type="nucleotide sequence ID" value="NZ_JAOTJD010000003.1"/>
</dbReference>
<feature type="chain" id="PRO_5045340635" description="Secreted protein" evidence="1">
    <location>
        <begin position="23"/>
        <end position="105"/>
    </location>
</feature>
<gene>
    <name evidence="2" type="ORF">OCL97_02960</name>
</gene>
<proteinExistence type="predicted"/>
<accession>A0ABW6CIL3</accession>
<keyword evidence="1" id="KW-0732">Signal</keyword>
<feature type="signal peptide" evidence="1">
    <location>
        <begin position="1"/>
        <end position="22"/>
    </location>
</feature>
<evidence type="ECO:0000313" key="2">
    <source>
        <dbReference type="EMBL" id="MFD3262922.1"/>
    </source>
</evidence>
<keyword evidence="3" id="KW-1185">Reference proteome</keyword>
<dbReference type="Proteomes" id="UP001598130">
    <property type="component" value="Unassembled WGS sequence"/>
</dbReference>
<reference evidence="2 3" key="1">
    <citation type="submission" date="2022-09" db="EMBL/GenBank/DDBJ databases">
        <title>New species of Phenylobacterium.</title>
        <authorList>
            <person name="Mieszkin S."/>
        </authorList>
    </citation>
    <scope>NUCLEOTIDE SEQUENCE [LARGE SCALE GENOMIC DNA]</scope>
    <source>
        <strain evidence="2 3">HK31-G</strain>
    </source>
</reference>
<sequence>MRIATATLAAVAALMAAGSALAAAQVTDVDYIKASRCRGIAISAAADTADLDAWLKAASKSRSMSVMDKAAVAEDAGRREAKTTNAERKARLATELSGPCQAFKG</sequence>